<dbReference type="Pfam" id="PF17964">
    <property type="entry name" value="Big_10"/>
    <property type="match status" value="1"/>
</dbReference>
<dbReference type="AlphaFoldDB" id="A0A927L7C3"/>
<keyword evidence="9" id="KW-0449">Lipoprotein</keyword>
<evidence type="ECO:0000313" key="16">
    <source>
        <dbReference type="EMBL" id="MBD9726737.1"/>
    </source>
</evidence>
<dbReference type="InterPro" id="IPR038063">
    <property type="entry name" value="Transpep_catalytic_dom"/>
</dbReference>
<dbReference type="InterPro" id="IPR050979">
    <property type="entry name" value="LD-transpeptidase"/>
</dbReference>
<keyword evidence="7" id="KW-0472">Membrane</keyword>
<keyword evidence="2" id="KW-1003">Cell membrane</keyword>
<evidence type="ECO:0000256" key="8">
    <source>
        <dbReference type="ARBA" id="ARBA00023139"/>
    </source>
</evidence>
<dbReference type="GO" id="GO:0071555">
    <property type="term" value="P:cell wall organization"/>
    <property type="evidence" value="ECO:0007669"/>
    <property type="project" value="UniProtKB-UniRule"/>
</dbReference>
<dbReference type="PROSITE" id="PS52029">
    <property type="entry name" value="LD_TPASE"/>
    <property type="match status" value="1"/>
</dbReference>
<evidence type="ECO:0000256" key="11">
    <source>
        <dbReference type="ARBA" id="ARBA00023316"/>
    </source>
</evidence>
<keyword evidence="6 13" id="KW-0573">Peptidoglycan synthesis</keyword>
<dbReference type="GO" id="GO:0008360">
    <property type="term" value="P:regulation of cell shape"/>
    <property type="evidence" value="ECO:0007669"/>
    <property type="project" value="UniProtKB-UniRule"/>
</dbReference>
<keyword evidence="5 13" id="KW-0133">Cell shape</keyword>
<dbReference type="GO" id="GO:0071972">
    <property type="term" value="F:peptidoglycan L,D-transpeptidase activity"/>
    <property type="evidence" value="ECO:0007669"/>
    <property type="project" value="TreeGrafter"/>
</dbReference>
<dbReference type="CDD" id="cd16913">
    <property type="entry name" value="YkuD_like"/>
    <property type="match status" value="1"/>
</dbReference>
<keyword evidence="3" id="KW-0808">Transferase</keyword>
<evidence type="ECO:0000256" key="1">
    <source>
        <dbReference type="ARBA" id="ARBA00004752"/>
    </source>
</evidence>
<evidence type="ECO:0000256" key="6">
    <source>
        <dbReference type="ARBA" id="ARBA00022984"/>
    </source>
</evidence>
<organism evidence="16 17">
    <name type="scientific">Streptomyces caniscabiei</name>
    <dbReference type="NCBI Taxonomy" id="2746961"/>
    <lineage>
        <taxon>Bacteria</taxon>
        <taxon>Bacillati</taxon>
        <taxon>Actinomycetota</taxon>
        <taxon>Actinomycetes</taxon>
        <taxon>Kitasatosporales</taxon>
        <taxon>Streptomycetaceae</taxon>
        <taxon>Streptomyces</taxon>
    </lineage>
</organism>
<feature type="region of interest" description="Disordered" evidence="14">
    <location>
        <begin position="17"/>
        <end position="45"/>
    </location>
</feature>
<accession>A0A927L7C3</accession>
<dbReference type="InterPro" id="IPR005490">
    <property type="entry name" value="LD_TPept_cat_dom"/>
</dbReference>
<feature type="active site" description="Nucleophile" evidence="13">
    <location>
        <position position="338"/>
    </location>
</feature>
<name>A0A927L7C3_9ACTN</name>
<reference evidence="16" key="1">
    <citation type="submission" date="2020-09" db="EMBL/GenBank/DDBJ databases">
        <title>Streptomyces canutascabiei sp. nov., which causes potato common scab and is distributed across the world.</title>
        <authorList>
            <person name="Nguyen H.P."/>
            <person name="Weisberg A.J."/>
            <person name="Chang J.H."/>
            <person name="Clarke C.R."/>
        </authorList>
    </citation>
    <scope>NUCLEOTIDE SEQUENCE</scope>
    <source>
        <strain evidence="16">ID-01-6.2a</strain>
    </source>
</reference>
<dbReference type="SUPFAM" id="SSF141523">
    <property type="entry name" value="L,D-transpeptidase catalytic domain-like"/>
    <property type="match status" value="1"/>
</dbReference>
<feature type="domain" description="L,D-TPase catalytic" evidence="15">
    <location>
        <begin position="240"/>
        <end position="370"/>
    </location>
</feature>
<dbReference type="Pfam" id="PF03734">
    <property type="entry name" value="YkuD"/>
    <property type="match status" value="1"/>
</dbReference>
<evidence type="ECO:0000256" key="5">
    <source>
        <dbReference type="ARBA" id="ARBA00022960"/>
    </source>
</evidence>
<evidence type="ECO:0000256" key="4">
    <source>
        <dbReference type="ARBA" id="ARBA00022729"/>
    </source>
</evidence>
<evidence type="ECO:0000256" key="10">
    <source>
        <dbReference type="ARBA" id="ARBA00023315"/>
    </source>
</evidence>
<keyword evidence="11 13" id="KW-0961">Cell wall biogenesis/degradation</keyword>
<keyword evidence="8" id="KW-0564">Palmitate</keyword>
<dbReference type="Gene3D" id="2.40.440.10">
    <property type="entry name" value="L,D-transpeptidase catalytic domain-like"/>
    <property type="match status" value="1"/>
</dbReference>
<proteinExistence type="predicted"/>
<sequence length="395" mass="42134">MLPVLMLLAVTACGGGDSGSGSGGDKGKGSDRTASDKAGATGPSEAVVSIAPKNGADAVATSGALKVTAAKGKLSEVTVENDKGEKIAGEIAKDGSSWKPSIHLNSATEYKVHAVAKDSEGREAAEDSSFTTLTPQNTFVGIFTPEDGSKVGVGMPFSVRFTRGITAPKDVEKAITIKTEPAVEVEGHWFGNDRIDFRPEKYWKAGTKVTVDLNLDGVEGRDGVYGEQSKKISFTIGRSQVSTVDVKKLTMKVERDGKVVKTIPVTTGKPGMETWNGQMVISERLSVTRMNGETVGYGGEYDIKDVPDAMRLTNSGTFIHGNYWGGDAFGNYNASHGCIGLRDTRGGWDRKAPGAWFFDNSMVGDVVVVKNSDDRIVDPDNGYNGWNMSWDKWKA</sequence>
<protein>
    <submittedName>
        <fullName evidence="16">L,D-transpeptidase family protein</fullName>
    </submittedName>
</protein>
<dbReference type="Gene3D" id="2.60.40.3710">
    <property type="match status" value="1"/>
</dbReference>
<feature type="active site" description="Proton donor/acceptor" evidence="13">
    <location>
        <position position="320"/>
    </location>
</feature>
<keyword evidence="10" id="KW-0012">Acyltransferase</keyword>
<evidence type="ECO:0000256" key="12">
    <source>
        <dbReference type="ARBA" id="ARBA00060592"/>
    </source>
</evidence>
<dbReference type="FunFam" id="2.40.440.10:FF:000005">
    <property type="entry name" value="L,D-transpeptidase 2"/>
    <property type="match status" value="1"/>
</dbReference>
<dbReference type="GO" id="GO:0016746">
    <property type="term" value="F:acyltransferase activity"/>
    <property type="evidence" value="ECO:0007669"/>
    <property type="project" value="UniProtKB-KW"/>
</dbReference>
<dbReference type="FunFam" id="2.60.40.3780:FF:000001">
    <property type="entry name" value="L,D-transpeptidase 2"/>
    <property type="match status" value="1"/>
</dbReference>
<keyword evidence="4" id="KW-0732">Signal</keyword>
<dbReference type="EMBL" id="JACYXT010000012">
    <property type="protein sequence ID" value="MBD9726737.1"/>
    <property type="molecule type" value="Genomic_DNA"/>
</dbReference>
<dbReference type="Gene3D" id="2.60.40.3780">
    <property type="match status" value="1"/>
</dbReference>
<evidence type="ECO:0000256" key="14">
    <source>
        <dbReference type="SAM" id="MobiDB-lite"/>
    </source>
</evidence>
<dbReference type="CDD" id="cd13432">
    <property type="entry name" value="LDT_IgD_like_2"/>
    <property type="match status" value="1"/>
</dbReference>
<evidence type="ECO:0000256" key="9">
    <source>
        <dbReference type="ARBA" id="ARBA00023288"/>
    </source>
</evidence>
<gene>
    <name evidence="16" type="ORF">IHE70_26730</name>
</gene>
<dbReference type="Proteomes" id="UP000661025">
    <property type="component" value="Unassembled WGS sequence"/>
</dbReference>
<dbReference type="InterPro" id="IPR041280">
    <property type="entry name" value="Big_10"/>
</dbReference>
<comment type="pathway">
    <text evidence="12">Glycan biosynthesis.</text>
</comment>
<dbReference type="PANTHER" id="PTHR30582">
    <property type="entry name" value="L,D-TRANSPEPTIDASE"/>
    <property type="match status" value="1"/>
</dbReference>
<dbReference type="PANTHER" id="PTHR30582:SF2">
    <property type="entry name" value="L,D-TRANSPEPTIDASE YCIB-RELATED"/>
    <property type="match status" value="1"/>
</dbReference>
<feature type="compositionally biased region" description="Basic and acidic residues" evidence="14">
    <location>
        <begin position="25"/>
        <end position="35"/>
    </location>
</feature>
<evidence type="ECO:0000256" key="13">
    <source>
        <dbReference type="PROSITE-ProRule" id="PRU01373"/>
    </source>
</evidence>
<comment type="caution">
    <text evidence="16">The sequence shown here is derived from an EMBL/GenBank/DDBJ whole genome shotgun (WGS) entry which is preliminary data.</text>
</comment>
<evidence type="ECO:0000256" key="3">
    <source>
        <dbReference type="ARBA" id="ARBA00022679"/>
    </source>
</evidence>
<evidence type="ECO:0000313" key="17">
    <source>
        <dbReference type="Proteomes" id="UP000661025"/>
    </source>
</evidence>
<evidence type="ECO:0000259" key="15">
    <source>
        <dbReference type="PROSITE" id="PS52029"/>
    </source>
</evidence>
<evidence type="ECO:0000256" key="7">
    <source>
        <dbReference type="ARBA" id="ARBA00023136"/>
    </source>
</evidence>
<comment type="pathway">
    <text evidence="1 13">Cell wall biogenesis; peptidoglycan biosynthesis.</text>
</comment>
<evidence type="ECO:0000256" key="2">
    <source>
        <dbReference type="ARBA" id="ARBA00022475"/>
    </source>
</evidence>
<dbReference type="GO" id="GO:0018104">
    <property type="term" value="P:peptidoglycan-protein cross-linking"/>
    <property type="evidence" value="ECO:0007669"/>
    <property type="project" value="TreeGrafter"/>
</dbReference>
<dbReference type="GO" id="GO:0005576">
    <property type="term" value="C:extracellular region"/>
    <property type="evidence" value="ECO:0007669"/>
    <property type="project" value="TreeGrafter"/>
</dbReference>